<reference evidence="1" key="1">
    <citation type="journal article" date="2019" name="Sci. Rep.">
        <title>Draft genome of Tanacetum cinerariifolium, the natural source of mosquito coil.</title>
        <authorList>
            <person name="Yamashiro T."/>
            <person name="Shiraishi A."/>
            <person name="Satake H."/>
            <person name="Nakayama K."/>
        </authorList>
    </citation>
    <scope>NUCLEOTIDE SEQUENCE</scope>
</reference>
<accession>A0A699R5N1</accession>
<comment type="caution">
    <text evidence="1">The sequence shown here is derived from an EMBL/GenBank/DDBJ whole genome shotgun (WGS) entry which is preliminary data.</text>
</comment>
<organism evidence="1">
    <name type="scientific">Tanacetum cinerariifolium</name>
    <name type="common">Dalmatian daisy</name>
    <name type="synonym">Chrysanthemum cinerariifolium</name>
    <dbReference type="NCBI Taxonomy" id="118510"/>
    <lineage>
        <taxon>Eukaryota</taxon>
        <taxon>Viridiplantae</taxon>
        <taxon>Streptophyta</taxon>
        <taxon>Embryophyta</taxon>
        <taxon>Tracheophyta</taxon>
        <taxon>Spermatophyta</taxon>
        <taxon>Magnoliopsida</taxon>
        <taxon>eudicotyledons</taxon>
        <taxon>Gunneridae</taxon>
        <taxon>Pentapetalae</taxon>
        <taxon>asterids</taxon>
        <taxon>campanulids</taxon>
        <taxon>Asterales</taxon>
        <taxon>Asteraceae</taxon>
        <taxon>Asteroideae</taxon>
        <taxon>Anthemideae</taxon>
        <taxon>Anthemidinae</taxon>
        <taxon>Tanacetum</taxon>
    </lineage>
</organism>
<evidence type="ECO:0000313" key="1">
    <source>
        <dbReference type="EMBL" id="GFC82739.1"/>
    </source>
</evidence>
<dbReference type="AlphaFoldDB" id="A0A699R5N1"/>
<feature type="non-terminal residue" evidence="1">
    <location>
        <position position="1"/>
    </location>
</feature>
<sequence>IDAKPSTNNEDKVSNPGILIQENPFEIITRVVQDKKLAISNASLVIEDVDPPLYELPLFKEVPREKVFNPSILTSKGVHTFLLLKLSHQGLKAFKVIKIFKSLMEIFPCSYGEDIRILDVLCLYFYSL</sequence>
<gene>
    <name evidence="1" type="ORF">Tci_854709</name>
</gene>
<dbReference type="EMBL" id="BKCJ011086031">
    <property type="protein sequence ID" value="GFC82739.1"/>
    <property type="molecule type" value="Genomic_DNA"/>
</dbReference>
<evidence type="ECO:0008006" key="2">
    <source>
        <dbReference type="Google" id="ProtNLM"/>
    </source>
</evidence>
<name>A0A699R5N1_TANCI</name>
<protein>
    <recommendedName>
        <fullName evidence="2">Reverse transcriptase domain-containing protein</fullName>
    </recommendedName>
</protein>
<proteinExistence type="predicted"/>